<feature type="transmembrane region" description="Helical" evidence="6">
    <location>
        <begin position="143"/>
        <end position="165"/>
    </location>
</feature>
<evidence type="ECO:0000256" key="6">
    <source>
        <dbReference type="SAM" id="Phobius"/>
    </source>
</evidence>
<evidence type="ECO:0000259" key="7">
    <source>
        <dbReference type="PROSITE" id="PS50850"/>
    </source>
</evidence>
<feature type="transmembrane region" description="Helical" evidence="6">
    <location>
        <begin position="478"/>
        <end position="496"/>
    </location>
</feature>
<dbReference type="InterPro" id="IPR036259">
    <property type="entry name" value="MFS_trans_sf"/>
</dbReference>
<evidence type="ECO:0000256" key="2">
    <source>
        <dbReference type="ARBA" id="ARBA00022692"/>
    </source>
</evidence>
<dbReference type="PROSITE" id="PS50850">
    <property type="entry name" value="MFS"/>
    <property type="match status" value="1"/>
</dbReference>
<protein>
    <submittedName>
        <fullName evidence="9">Organic cation transporter protein-like</fullName>
    </submittedName>
</protein>
<evidence type="ECO:0000313" key="8">
    <source>
        <dbReference type="Proteomes" id="UP001652626"/>
    </source>
</evidence>
<feature type="transmembrane region" description="Helical" evidence="6">
    <location>
        <begin position="445"/>
        <end position="466"/>
    </location>
</feature>
<accession>A0A8B8IH45</accession>
<reference evidence="9" key="1">
    <citation type="submission" date="2025-08" db="UniProtKB">
        <authorList>
            <consortium name="RefSeq"/>
        </authorList>
    </citation>
    <scope>IDENTIFICATION</scope>
    <source>
        <tissue evidence="9">Whole body</tissue>
    </source>
</reference>
<evidence type="ECO:0000256" key="5">
    <source>
        <dbReference type="SAM" id="MobiDB-lite"/>
    </source>
</evidence>
<dbReference type="RefSeq" id="XP_026496415.2">
    <property type="nucleotide sequence ID" value="XM_026640630.2"/>
</dbReference>
<dbReference type="Gene3D" id="1.20.1250.20">
    <property type="entry name" value="MFS general substrate transporter like domains"/>
    <property type="match status" value="1"/>
</dbReference>
<comment type="subcellular location">
    <subcellularLocation>
        <location evidence="1">Membrane</location>
        <topology evidence="1">Multi-pass membrane protein</topology>
    </subcellularLocation>
</comment>
<feature type="transmembrane region" description="Helical" evidence="6">
    <location>
        <begin position="531"/>
        <end position="552"/>
    </location>
</feature>
<feature type="domain" description="Major facilitator superfamily (MFS) profile" evidence="7">
    <location>
        <begin position="205"/>
        <end position="614"/>
    </location>
</feature>
<feature type="transmembrane region" description="Helical" evidence="6">
    <location>
        <begin position="508"/>
        <end position="525"/>
    </location>
</feature>
<evidence type="ECO:0000313" key="9">
    <source>
        <dbReference type="RefSeq" id="XP_026496415.2"/>
    </source>
</evidence>
<feature type="compositionally biased region" description="Basic and acidic residues" evidence="5">
    <location>
        <begin position="48"/>
        <end position="65"/>
    </location>
</feature>
<dbReference type="OMA" id="RRTAFCI"/>
<dbReference type="InterPro" id="IPR020846">
    <property type="entry name" value="MFS_dom"/>
</dbReference>
<feature type="transmembrane region" description="Helical" evidence="6">
    <location>
        <begin position="364"/>
        <end position="382"/>
    </location>
</feature>
<evidence type="ECO:0000256" key="3">
    <source>
        <dbReference type="ARBA" id="ARBA00022989"/>
    </source>
</evidence>
<proteinExistence type="predicted"/>
<dbReference type="GeneID" id="113400932"/>
<dbReference type="InterPro" id="IPR005829">
    <property type="entry name" value="Sugar_transporter_CS"/>
</dbReference>
<keyword evidence="2 6" id="KW-0812">Transmembrane</keyword>
<dbReference type="GO" id="GO:0016020">
    <property type="term" value="C:membrane"/>
    <property type="evidence" value="ECO:0007669"/>
    <property type="project" value="UniProtKB-SubCell"/>
</dbReference>
<name>A0A8B8IH45_VANTA</name>
<organism evidence="8 9">
    <name type="scientific">Vanessa tameamea</name>
    <name type="common">Kamehameha butterfly</name>
    <dbReference type="NCBI Taxonomy" id="334116"/>
    <lineage>
        <taxon>Eukaryota</taxon>
        <taxon>Metazoa</taxon>
        <taxon>Ecdysozoa</taxon>
        <taxon>Arthropoda</taxon>
        <taxon>Hexapoda</taxon>
        <taxon>Insecta</taxon>
        <taxon>Pterygota</taxon>
        <taxon>Neoptera</taxon>
        <taxon>Endopterygota</taxon>
        <taxon>Lepidoptera</taxon>
        <taxon>Glossata</taxon>
        <taxon>Ditrysia</taxon>
        <taxon>Papilionoidea</taxon>
        <taxon>Nymphalidae</taxon>
        <taxon>Nymphalinae</taxon>
        <taxon>Vanessa</taxon>
    </lineage>
</organism>
<feature type="compositionally biased region" description="Polar residues" evidence="5">
    <location>
        <begin position="35"/>
        <end position="45"/>
    </location>
</feature>
<keyword evidence="3 6" id="KW-1133">Transmembrane helix</keyword>
<feature type="transmembrane region" description="Helical" evidence="6">
    <location>
        <begin position="278"/>
        <end position="296"/>
    </location>
</feature>
<keyword evidence="4 6" id="KW-0472">Membrane</keyword>
<sequence>MTDNSNIKNTESDNGSEIVKGDPNMCRVSNYAKKMNNNSNENVSEADNDNKKENRNEIQRDEHDIIFDNRATGEVEKDARDASKVGINIKHDNYKEFDDVIIHNQSESGKKDNAPSKKTYQDSAEALEHALVQLGHFGLYQRFALFLLCIPNLFSAMYSLNYVFVADQVPFRCLIKECEGQGSYFDNNTIQELLPDDSCRRYEPVAIDQLSCAREDYLNTTVPCKSFLYENMDTIYAEFGLACNEWQRTLVGTVRNAALPFSLILTGYISDGWGRRTAFCIFSGFAGALGIIKSFAPNYQLYLTMEFFEAALGYGFNSAAYVMMVELARPSLRATFACATGVGYGLGGVLFAFIASRVPHWRDLLRTIHAPALLLPMYWLLLDESTRWLHATRRTERAIAAIRKVARWNKITLDEDLLTAAGKTNEVEGKSKGNPWLSLIKSRVLMLRFAACSWCWVSAAFVYYGLTISSVSLSGDKYTNFALTMAMEIVASLLIMMALERFGRKRSIFVAFLLCGISCVTPYFTSHAGTGLGLFFVGKLAITFAFNSLYVFTTELFPTGVRSSALAAVSLVGRLGSILAPQTPLLSVPVQAMLYGACSGSAAVLVLCIPETRRVPLPQHVNNAEKLRAPELSLVIPTSTHL</sequence>
<gene>
    <name evidence="9" type="primary">LOC113400932</name>
</gene>
<dbReference type="OrthoDB" id="2261376at2759"/>
<feature type="transmembrane region" description="Helical" evidence="6">
    <location>
        <begin position="336"/>
        <end position="358"/>
    </location>
</feature>
<keyword evidence="8" id="KW-1185">Reference proteome</keyword>
<dbReference type="GO" id="GO:0022857">
    <property type="term" value="F:transmembrane transporter activity"/>
    <property type="evidence" value="ECO:0007669"/>
    <property type="project" value="InterPro"/>
</dbReference>
<dbReference type="Pfam" id="PF00083">
    <property type="entry name" value="Sugar_tr"/>
    <property type="match status" value="1"/>
</dbReference>
<dbReference type="PROSITE" id="PS00216">
    <property type="entry name" value="SUGAR_TRANSPORT_1"/>
    <property type="match status" value="2"/>
</dbReference>
<dbReference type="InterPro" id="IPR005828">
    <property type="entry name" value="MFS_sugar_transport-like"/>
</dbReference>
<dbReference type="SUPFAM" id="SSF103473">
    <property type="entry name" value="MFS general substrate transporter"/>
    <property type="match status" value="1"/>
</dbReference>
<feature type="transmembrane region" description="Helical" evidence="6">
    <location>
        <begin position="302"/>
        <end position="324"/>
    </location>
</feature>
<feature type="compositionally biased region" description="Polar residues" evidence="5">
    <location>
        <begin position="1"/>
        <end position="15"/>
    </location>
</feature>
<feature type="region of interest" description="Disordered" evidence="5">
    <location>
        <begin position="1"/>
        <end position="65"/>
    </location>
</feature>
<dbReference type="PANTHER" id="PTHR24064">
    <property type="entry name" value="SOLUTE CARRIER FAMILY 22 MEMBER"/>
    <property type="match status" value="1"/>
</dbReference>
<dbReference type="Proteomes" id="UP001652626">
    <property type="component" value="Chromosome 11"/>
</dbReference>
<evidence type="ECO:0000256" key="1">
    <source>
        <dbReference type="ARBA" id="ARBA00004141"/>
    </source>
</evidence>
<evidence type="ECO:0000256" key="4">
    <source>
        <dbReference type="ARBA" id="ARBA00023136"/>
    </source>
</evidence>
<dbReference type="AlphaFoldDB" id="A0A8B8IH45"/>